<dbReference type="KEGG" id="sulj:SJPD1_1049"/>
<evidence type="ECO:0000313" key="1">
    <source>
        <dbReference type="EMBL" id="ATB68884.1"/>
    </source>
</evidence>
<sequence length="86" mass="9446">MAVSATDCQTFLKSSFGLKNVTSTTLSELRCLTCGKIAYQSGSYVYCKSNITAHRKTNLDYAIAITKNKADLVKALENYTFTDTAM</sequence>
<dbReference type="EMBL" id="CP023275">
    <property type="protein sequence ID" value="ATB69161.1"/>
    <property type="molecule type" value="Genomic_DNA"/>
</dbReference>
<dbReference type="EMBL" id="CP023275">
    <property type="protein sequence ID" value="ATB68884.1"/>
    <property type="molecule type" value="Genomic_DNA"/>
</dbReference>
<protein>
    <submittedName>
        <fullName evidence="2">Uncharacterized protein</fullName>
    </submittedName>
</protein>
<reference evidence="3" key="1">
    <citation type="submission" date="2017-09" db="EMBL/GenBank/DDBJ databases">
        <title>The complete genome of Sulfurospirillum sp. JPD-1.</title>
        <authorList>
            <person name="Goris T."/>
        </authorList>
    </citation>
    <scope>NUCLEOTIDE SEQUENCE [LARGE SCALE GENOMIC DNA]</scope>
    <source>
        <strain evidence="3">JPD-1</strain>
    </source>
</reference>
<name>A0A290HD66_9BACT</name>
<reference evidence="2" key="2">
    <citation type="submission" date="2017-09" db="EMBL/GenBank/DDBJ databases">
        <authorList>
            <person name="Goris T."/>
        </authorList>
    </citation>
    <scope>NUCLEOTIDE SEQUENCE</scope>
    <source>
        <strain evidence="2">JPD-1</strain>
    </source>
</reference>
<dbReference type="OrthoDB" id="9874888at2"/>
<reference evidence="2" key="3">
    <citation type="journal article" date="2020" name="MicrobiologyOpen">
        <title>Tetrachloroethene respiration in Sulfurospirillum species is regulated by a two-component system as unraveled by comparative genomics, transcriptomics, and regulator binding studies.</title>
        <authorList>
            <person name="Esken J."/>
            <person name="Goris T."/>
            <person name="Gadkari J."/>
            <person name="Bischler T."/>
            <person name="Forstner K.U."/>
            <person name="Sharma C.M."/>
            <person name="Diekert G."/>
            <person name="Schubert T."/>
        </authorList>
    </citation>
    <scope>NUCLEOTIDE SEQUENCE</scope>
    <source>
        <strain evidence="2">JPD-1</strain>
    </source>
</reference>
<dbReference type="Proteomes" id="UP000217349">
    <property type="component" value="Chromosome"/>
</dbReference>
<proteinExistence type="predicted"/>
<accession>A0A290HD66</accession>
<organism evidence="2 3">
    <name type="scientific">Sulfurospirillum diekertiae</name>
    <dbReference type="NCBI Taxonomy" id="1854492"/>
    <lineage>
        <taxon>Bacteria</taxon>
        <taxon>Pseudomonadati</taxon>
        <taxon>Campylobacterota</taxon>
        <taxon>Epsilonproteobacteria</taxon>
        <taxon>Campylobacterales</taxon>
        <taxon>Sulfurospirillaceae</taxon>
        <taxon>Sulfurospirillum</taxon>
    </lineage>
</organism>
<dbReference type="KEGG" id="sulj:SJPD1_0770"/>
<evidence type="ECO:0000313" key="2">
    <source>
        <dbReference type="EMBL" id="ATB69161.1"/>
    </source>
</evidence>
<dbReference type="RefSeq" id="WP_096046029.1">
    <property type="nucleotide sequence ID" value="NZ_CP023275.1"/>
</dbReference>
<evidence type="ECO:0000313" key="3">
    <source>
        <dbReference type="Proteomes" id="UP000217349"/>
    </source>
</evidence>
<dbReference type="AlphaFoldDB" id="A0A290HD66"/>
<gene>
    <name evidence="1" type="ORF">SJPD1_0770</name>
    <name evidence="2" type="ORF">SJPD1_1049</name>
</gene>